<keyword evidence="3" id="KW-1185">Reference proteome</keyword>
<evidence type="ECO:0000256" key="1">
    <source>
        <dbReference type="SAM" id="MobiDB-lite"/>
    </source>
</evidence>
<dbReference type="AlphaFoldDB" id="A0AAV9ZZC6"/>
<comment type="caution">
    <text evidence="2">The sequence shown here is derived from an EMBL/GenBank/DDBJ whole genome shotgun (WGS) entry which is preliminary data.</text>
</comment>
<sequence length="300" mass="33114">MTLLGILCKESARNTSSCTTSFLLVSCPIATILHRQVKPSVASSFRSILIPFFPTLSAMALRIRLPATPAVADPQDSQDEMEADPDATVVADGQDDDGSGGDEEESSDDEEESSSEEEDSEEDSEEDEGEEEDEDEEELPAGIAIPVKRRRKSKKKGSKKKQKISQPEPEPDHDEAPPPREIEVKIAVFTSEQMKKAKSSRGAAAADVFSLLSDQPWNTLRTRISEQIITVINPAILKLDDYNITFTIPRQVSDPMRLVDGTNYQYLLKKALEIKKNPNARVLIEPKLCPSLFLSLPSLS</sequence>
<organism evidence="2 3">
    <name type="scientific">Favolaschia claudopus</name>
    <dbReference type="NCBI Taxonomy" id="2862362"/>
    <lineage>
        <taxon>Eukaryota</taxon>
        <taxon>Fungi</taxon>
        <taxon>Dikarya</taxon>
        <taxon>Basidiomycota</taxon>
        <taxon>Agaricomycotina</taxon>
        <taxon>Agaricomycetes</taxon>
        <taxon>Agaricomycetidae</taxon>
        <taxon>Agaricales</taxon>
        <taxon>Marasmiineae</taxon>
        <taxon>Mycenaceae</taxon>
        <taxon>Favolaschia</taxon>
    </lineage>
</organism>
<protein>
    <submittedName>
        <fullName evidence="2">Uncharacterized protein</fullName>
    </submittedName>
</protein>
<feature type="region of interest" description="Disordered" evidence="1">
    <location>
        <begin position="70"/>
        <end position="180"/>
    </location>
</feature>
<feature type="compositionally biased region" description="Acidic residues" evidence="1">
    <location>
        <begin position="76"/>
        <end position="85"/>
    </location>
</feature>
<dbReference type="Proteomes" id="UP001362999">
    <property type="component" value="Unassembled WGS sequence"/>
</dbReference>
<evidence type="ECO:0000313" key="3">
    <source>
        <dbReference type="Proteomes" id="UP001362999"/>
    </source>
</evidence>
<gene>
    <name evidence="2" type="ORF">R3P38DRAFT_3629062</name>
</gene>
<name>A0AAV9ZZC6_9AGAR</name>
<proteinExistence type="predicted"/>
<evidence type="ECO:0000313" key="2">
    <source>
        <dbReference type="EMBL" id="KAK6996049.1"/>
    </source>
</evidence>
<feature type="compositionally biased region" description="Acidic residues" evidence="1">
    <location>
        <begin position="93"/>
        <end position="139"/>
    </location>
</feature>
<feature type="compositionally biased region" description="Basic residues" evidence="1">
    <location>
        <begin position="147"/>
        <end position="163"/>
    </location>
</feature>
<dbReference type="EMBL" id="JAWWNJ010000099">
    <property type="protein sequence ID" value="KAK6996049.1"/>
    <property type="molecule type" value="Genomic_DNA"/>
</dbReference>
<reference evidence="2 3" key="1">
    <citation type="journal article" date="2024" name="J Genomics">
        <title>Draft genome sequencing and assembly of Favolaschia claudopus CIRM-BRFM 2984 isolated from oak limbs.</title>
        <authorList>
            <person name="Navarro D."/>
            <person name="Drula E."/>
            <person name="Chaduli D."/>
            <person name="Cazenave R."/>
            <person name="Ahrendt S."/>
            <person name="Wang J."/>
            <person name="Lipzen A."/>
            <person name="Daum C."/>
            <person name="Barry K."/>
            <person name="Grigoriev I.V."/>
            <person name="Favel A."/>
            <person name="Rosso M.N."/>
            <person name="Martin F."/>
        </authorList>
    </citation>
    <scope>NUCLEOTIDE SEQUENCE [LARGE SCALE GENOMIC DNA]</scope>
    <source>
        <strain evidence="2 3">CIRM-BRFM 2984</strain>
    </source>
</reference>
<accession>A0AAV9ZZC6</accession>